<dbReference type="Proteomes" id="UP000176050">
    <property type="component" value="Chromosome"/>
</dbReference>
<dbReference type="AlphaFoldDB" id="A0A1D8PBX6"/>
<dbReference type="NCBIfam" id="NF047659">
    <property type="entry name" value="THC0290_0291_fam"/>
    <property type="match status" value="1"/>
</dbReference>
<name>A0A1D8PBX6_9FLAO</name>
<dbReference type="EMBL" id="CP017478">
    <property type="protein sequence ID" value="AOW22107.1"/>
    <property type="molecule type" value="Genomic_DNA"/>
</dbReference>
<proteinExistence type="predicted"/>
<accession>A0A1D8PBX6</accession>
<evidence type="ECO:0000313" key="1">
    <source>
        <dbReference type="EMBL" id="AOW22107.1"/>
    </source>
</evidence>
<sequence>MTTASAQNWSRYGNNSHEIGFMTGSTHFTTDYGERYLFKSNVGGNVGIGFGIIHYLTFTDYRYRWNQRTSYWADHFRLRNELSYFSADLDHFGKYVDESNVGEQADKLRAMHGKARVINIGTQLEFHFVNITDFGSRRDPDLTWSPYLSLGILGVFSNPELISEYGDGDWNADQNILYEKWAVPGAVNDDAQFIFSATAGVGTRLKIGEYSDVFIESKWQYYFSNWVDALNAKVPTTNTIPNNKYNDWNVFLHVGYIYYLN</sequence>
<reference evidence="1 2" key="1">
    <citation type="submission" date="2016-10" db="EMBL/GenBank/DDBJ databases">
        <title>Lutibacter sp. LPB0138, isolated from marine gastropod.</title>
        <authorList>
            <person name="Kim E."/>
            <person name="Yi H."/>
        </authorList>
    </citation>
    <scope>NUCLEOTIDE SEQUENCE [LARGE SCALE GENOMIC DNA]</scope>
    <source>
        <strain evidence="1 2">LPB0138</strain>
    </source>
</reference>
<dbReference type="KEGG" id="lul:LPB138_12175"/>
<protein>
    <recommendedName>
        <fullName evidence="3">Glutamate dehydrogenase</fullName>
    </recommendedName>
</protein>
<organism evidence="1 2">
    <name type="scientific">Urechidicola croceus</name>
    <dbReference type="NCBI Taxonomy" id="1850246"/>
    <lineage>
        <taxon>Bacteria</taxon>
        <taxon>Pseudomonadati</taxon>
        <taxon>Bacteroidota</taxon>
        <taxon>Flavobacteriia</taxon>
        <taxon>Flavobacteriales</taxon>
        <taxon>Flavobacteriaceae</taxon>
        <taxon>Urechidicola</taxon>
    </lineage>
</organism>
<evidence type="ECO:0008006" key="3">
    <source>
        <dbReference type="Google" id="ProtNLM"/>
    </source>
</evidence>
<keyword evidence="2" id="KW-1185">Reference proteome</keyword>
<gene>
    <name evidence="1" type="ORF">LPB138_12175</name>
</gene>
<evidence type="ECO:0000313" key="2">
    <source>
        <dbReference type="Proteomes" id="UP000176050"/>
    </source>
</evidence>
<dbReference type="STRING" id="1850246.LPB138_12175"/>